<dbReference type="RefSeq" id="YP_010800685.1">
    <property type="nucleotide sequence ID" value="NC_076895.1"/>
</dbReference>
<dbReference type="GeneID" id="80539321"/>
<dbReference type="KEGG" id="vg:80539321"/>
<reference evidence="2" key="1">
    <citation type="submission" date="2020-04" db="EMBL/GenBank/DDBJ databases">
        <title>A mysterious 80 nm amoeba virus with a near complete 'ORFan genome' challenges the classification of DNA viruses.</title>
        <authorList>
            <person name="Boratto P.V.M."/>
            <person name="Oliveira G.P."/>
            <person name="Machado T.B."/>
            <person name="Andrade A.C.S.P."/>
            <person name="Baudoin J.P."/>
            <person name="Klose T."/>
            <person name="Azza S."/>
            <person name="Decloquement P."/>
            <person name="Chabriere E."/>
            <person name="Colson P."/>
            <person name="Levasseur A."/>
            <person name="La Scola B."/>
            <person name="Abrahao J.S."/>
        </authorList>
    </citation>
    <scope>NUCLEOTIDE SEQUENCE</scope>
    <source>
        <strain evidence="2">BHMG</strain>
    </source>
</reference>
<feature type="region of interest" description="Disordered" evidence="1">
    <location>
        <begin position="1"/>
        <end position="27"/>
    </location>
</feature>
<dbReference type="Proteomes" id="UP000830293">
    <property type="component" value="Segment"/>
</dbReference>
<name>A0AAE7E350_9VIRU</name>
<proteinExistence type="predicted"/>
<protein>
    <submittedName>
        <fullName evidence="2">Uncharacterized protein</fullName>
    </submittedName>
</protein>
<feature type="compositionally biased region" description="Basic and acidic residues" evidence="1">
    <location>
        <begin position="15"/>
        <end position="27"/>
    </location>
</feature>
<evidence type="ECO:0000313" key="3">
    <source>
        <dbReference type="Proteomes" id="UP000830293"/>
    </source>
</evidence>
<evidence type="ECO:0000256" key="1">
    <source>
        <dbReference type="SAM" id="MobiDB-lite"/>
    </source>
</evidence>
<organism evidence="2 3">
    <name type="scientific">Yaravirus sp. 'brasiliensis'</name>
    <dbReference type="NCBI Taxonomy" id="2739681"/>
    <lineage>
        <taxon>Viruses</taxon>
        <taxon>Varidnaviria</taxon>
        <taxon>Bamfordvirae</taxon>
        <taxon>Nucleocytoviricota</taxon>
        <taxon>Mriyaviricetes</taxon>
        <taxon>Yaraviridae</taxon>
        <taxon>Yaravirus</taxon>
        <taxon>Yaravirus brasiliense</taxon>
    </lineage>
</organism>
<evidence type="ECO:0000313" key="2">
    <source>
        <dbReference type="EMBL" id="QKE44438.1"/>
    </source>
</evidence>
<sequence length="1041" mass="117803">MTHRVIKRPFEQLQDENKKPEESVKRQRANDLVASIAENRDRLAKLLAESNGLRSVSGLFVEPLFGKQFVRVSLYKTECRHEPDYSRNHFACLGIAVLHANYTPKLRKALYKHGIRTDALNEEFRRKVNLLPHTMWLMAHFSVSVLLNPPLICPDPSLQPEFSMASVLSESAYLHAHERHAYFASLLGDSETPTVVKGTAINAHAATLSLLQSTFLAREHAGPAPRFCKPRMFGSWMETVFVDMLPADVIDHIRDYLRVLPRQQPAAGLPQWTLDCALATGVSFARSDSMTYERVVEQSNELLPLEPSAWWWHRVLVDPKPLPTFGHVARLGGAAPHCFRLALRLHRHPEQFGITKRQAATLTSFSRVYSAMLLGHKLLVQFQPSSNSSAEYRREFNIQLGFVAWVLCSYLSVCMHMCEFYTMSGMGRNADAIFDAMQERLRYRQLTVFMPREEVAKLVLQDIDHGVWPATYSVKPNALGNGRFPSLASFFNTPGVTIAQVLLHPRASEAMFKALKRAQYGEGKCNLWPVVASNGNISLSREWKSAKEYLSELTVSPSWKPSACGVCRNCVTRVENLSTSECLAPMYLPIGPLRAPPRSLGQMRLLSFRLRFERDVLSVKNKVMSIMHPLARFIKDSHDFWTDMNSYQIYDRRRPGTVFQDIYRFRAYSGQNTTPHNHFIDGGSFVASLFEDEGTWLNRAKSLDFHLPISHATDQRSFSHFDFLSTKSPNVGDVISDGLCTNSARRAFALQTVCPDTSTNAPDLLVLRTFQFRKVLEELESVTLPIYVALSTGLTYAHSEVLDGLRVPGEYPFDCFGDQRRGAYAKEANERDLPLTRFESACRPHPGATPFGSLAFDFGLPVRRADSKCQHVYQFHFNVCVNKLAGPKDRCISFSISTSGHTTIKRVFLRRRVGESLFAERVLMKSATNPPRKYDSTGIVSLFEAVHVNTLHVKNRKWVTETDLSETAVRAIFAPDRKLSHEWEALAWTADLRGYTLYDAIDPVTGFHQLVDAFHLDRGTLNSNVMDADTQDDSVECDFME</sequence>
<accession>A0AAE7E350</accession>
<dbReference type="EMBL" id="MT293574">
    <property type="protein sequence ID" value="QKE44438.1"/>
    <property type="molecule type" value="Genomic_DNA"/>
</dbReference>
<keyword evidence="3" id="KW-1185">Reference proteome</keyword>